<evidence type="ECO:0000313" key="3">
    <source>
        <dbReference type="EMBL" id="SHN39887.1"/>
    </source>
</evidence>
<accession>A0A1M7R4G1</accession>
<feature type="domain" description="Isochorismatase-like" evidence="2">
    <location>
        <begin position="13"/>
        <end position="192"/>
    </location>
</feature>
<dbReference type="Gene3D" id="3.40.50.850">
    <property type="entry name" value="Isochorismatase-like"/>
    <property type="match status" value="1"/>
</dbReference>
<dbReference type="GO" id="GO:0016787">
    <property type="term" value="F:hydrolase activity"/>
    <property type="evidence" value="ECO:0007669"/>
    <property type="project" value="UniProtKB-KW"/>
</dbReference>
<dbReference type="AlphaFoldDB" id="A0A1M7R4G1"/>
<dbReference type="RefSeq" id="WP_073259720.1">
    <property type="nucleotide sequence ID" value="NZ_FRCS01000006.1"/>
</dbReference>
<evidence type="ECO:0000256" key="1">
    <source>
        <dbReference type="ARBA" id="ARBA00022801"/>
    </source>
</evidence>
<name>A0A1M7R4G1_9ACTN</name>
<dbReference type="PANTHER" id="PTHR43540:SF9">
    <property type="entry name" value="FAMILY HYDROLASE, PUTATIVE (AFU_ORTHOLOGUE AFUA_2G08700)-RELATED"/>
    <property type="match status" value="1"/>
</dbReference>
<dbReference type="Proteomes" id="UP000184440">
    <property type="component" value="Unassembled WGS sequence"/>
</dbReference>
<dbReference type="InterPro" id="IPR000868">
    <property type="entry name" value="Isochorismatase-like_dom"/>
</dbReference>
<dbReference type="STRING" id="134849.SAMN05443668_106380"/>
<dbReference type="InterPro" id="IPR036380">
    <property type="entry name" value="Isochorismatase-like_sf"/>
</dbReference>
<gene>
    <name evidence="3" type="ORF">SAMN05443668_106380</name>
</gene>
<keyword evidence="1" id="KW-0378">Hydrolase</keyword>
<dbReference type="CDD" id="cd00431">
    <property type="entry name" value="cysteine_hydrolases"/>
    <property type="match status" value="1"/>
</dbReference>
<reference evidence="3 4" key="1">
    <citation type="submission" date="2016-11" db="EMBL/GenBank/DDBJ databases">
        <authorList>
            <person name="Jaros S."/>
            <person name="Januszkiewicz K."/>
            <person name="Wedrychowicz H."/>
        </authorList>
    </citation>
    <scope>NUCLEOTIDE SEQUENCE [LARGE SCALE GENOMIC DNA]</scope>
    <source>
        <strain evidence="3 4">DSM 46144</strain>
    </source>
</reference>
<sequence length="205" mass="21233">MAVRGLDRGQRPALVISECQNGITNLAYEQSPLIEQVTERGIIPRIDVLAGAFRAAGLPVIHVTIAAPPGFVGFRVNCALAARIAKQGKLVTGTPYAAVHDDLPLHDGDRVLERMHGMAPFTGTELDAVLRGHDVDTVVLAGVSTNIALPGAATEAVALGYEVVLVEDCTAGGTAESHQAQISLHLPLLATITHGAAVTAALGSE</sequence>
<keyword evidence="4" id="KW-1185">Reference proteome</keyword>
<dbReference type="PANTHER" id="PTHR43540">
    <property type="entry name" value="PEROXYUREIDOACRYLATE/UREIDOACRYLATE AMIDOHYDROLASE-RELATED"/>
    <property type="match status" value="1"/>
</dbReference>
<protein>
    <submittedName>
        <fullName evidence="3">Nicotinamidase-related amidase</fullName>
    </submittedName>
</protein>
<evidence type="ECO:0000313" key="4">
    <source>
        <dbReference type="Proteomes" id="UP000184440"/>
    </source>
</evidence>
<dbReference type="Pfam" id="PF00857">
    <property type="entry name" value="Isochorismatase"/>
    <property type="match status" value="1"/>
</dbReference>
<evidence type="ECO:0000259" key="2">
    <source>
        <dbReference type="Pfam" id="PF00857"/>
    </source>
</evidence>
<dbReference type="OrthoDB" id="3398739at2"/>
<dbReference type="InterPro" id="IPR050272">
    <property type="entry name" value="Isochorismatase-like_hydrls"/>
</dbReference>
<proteinExistence type="predicted"/>
<organism evidence="3 4">
    <name type="scientific">Cryptosporangium aurantiacum</name>
    <dbReference type="NCBI Taxonomy" id="134849"/>
    <lineage>
        <taxon>Bacteria</taxon>
        <taxon>Bacillati</taxon>
        <taxon>Actinomycetota</taxon>
        <taxon>Actinomycetes</taxon>
        <taxon>Cryptosporangiales</taxon>
        <taxon>Cryptosporangiaceae</taxon>
        <taxon>Cryptosporangium</taxon>
    </lineage>
</organism>
<dbReference type="EMBL" id="FRCS01000006">
    <property type="protein sequence ID" value="SHN39887.1"/>
    <property type="molecule type" value="Genomic_DNA"/>
</dbReference>
<dbReference type="SUPFAM" id="SSF52499">
    <property type="entry name" value="Isochorismatase-like hydrolases"/>
    <property type="match status" value="1"/>
</dbReference>